<reference evidence="5" key="2">
    <citation type="submission" date="2016-11" db="EMBL/GenBank/DDBJ databases">
        <authorList>
            <person name="Varghese N."/>
            <person name="Submissions S."/>
        </authorList>
    </citation>
    <scope>NUCLEOTIDE SEQUENCE [LARGE SCALE GENOMIC DNA]</scope>
    <source>
        <strain evidence="5">DX253</strain>
    </source>
</reference>
<evidence type="ECO:0000313" key="3">
    <source>
        <dbReference type="EMBL" id="SHJ99826.1"/>
    </source>
</evidence>
<dbReference type="OrthoDB" id="205220at2157"/>
<dbReference type="EMBL" id="AEMG01000028">
    <property type="protein sequence ID" value="EFW90272.1"/>
    <property type="molecule type" value="Genomic_DNA"/>
</dbReference>
<dbReference type="InterPro" id="IPR043914">
    <property type="entry name" value="DUF5763"/>
</dbReference>
<evidence type="ECO:0000313" key="2">
    <source>
        <dbReference type="EMBL" id="EFW90272.1"/>
    </source>
</evidence>
<keyword evidence="5" id="KW-1185">Reference proteome</keyword>
<feature type="region of interest" description="Disordered" evidence="1">
    <location>
        <begin position="1"/>
        <end position="76"/>
    </location>
</feature>
<dbReference type="RefSeq" id="WP_007982667.1">
    <property type="nucleotide sequence ID" value="NZ_AEMG01000028.1"/>
</dbReference>
<reference evidence="2 4" key="1">
    <citation type="journal article" date="2014" name="ISME J.">
        <title>Trehalose/2-sulfotrehalose biosynthesis and glycine-betaine uptake are widely spread mechanisms for osmoadaptation in the Halobacteriales.</title>
        <authorList>
            <person name="Youssef N.H."/>
            <person name="Savage-Ashlock K.N."/>
            <person name="McCully A.L."/>
            <person name="Luedtke B."/>
            <person name="Shaw E.I."/>
            <person name="Hoff W.D."/>
            <person name="Elshahed M.S."/>
        </authorList>
    </citation>
    <scope>NUCLEOTIDE SEQUENCE [LARGE SCALE GENOMIC DNA]</scope>
    <source>
        <strain evidence="2 4">DX253</strain>
    </source>
</reference>
<dbReference type="Pfam" id="PF19067">
    <property type="entry name" value="DUF5763"/>
    <property type="match status" value="1"/>
</dbReference>
<dbReference type="InterPro" id="IPR008634">
    <property type="entry name" value="Gas-vesicle_GvpO"/>
</dbReference>
<dbReference type="Proteomes" id="UP000003751">
    <property type="component" value="Unassembled WGS sequence"/>
</dbReference>
<name>E7QYK6_HALPU</name>
<accession>E7QYK6</accession>
<dbReference type="AlphaFoldDB" id="E7QYK6"/>
<dbReference type="Proteomes" id="UP000184203">
    <property type="component" value="Unassembled WGS sequence"/>
</dbReference>
<organism evidence="2 4">
    <name type="scientific">Haladaptatus paucihalophilus DX253</name>
    <dbReference type="NCBI Taxonomy" id="797209"/>
    <lineage>
        <taxon>Archaea</taxon>
        <taxon>Methanobacteriati</taxon>
        <taxon>Methanobacteriota</taxon>
        <taxon>Stenosarchaea group</taxon>
        <taxon>Halobacteria</taxon>
        <taxon>Halobacteriales</taxon>
        <taxon>Haladaptataceae</taxon>
        <taxon>Haladaptatus</taxon>
    </lineage>
</organism>
<dbReference type="GO" id="GO:0031412">
    <property type="term" value="P:gas vesicle organization"/>
    <property type="evidence" value="ECO:0007669"/>
    <property type="project" value="InterPro"/>
</dbReference>
<proteinExistence type="predicted"/>
<evidence type="ECO:0000256" key="1">
    <source>
        <dbReference type="SAM" id="MobiDB-lite"/>
    </source>
</evidence>
<feature type="compositionally biased region" description="Basic and acidic residues" evidence="1">
    <location>
        <begin position="10"/>
        <end position="33"/>
    </location>
</feature>
<sequence length="159" mass="17596">MSKADQCRALTEDGERCAHPAQDDGFCHQHGPDDETIDDADEDVSGNDGETRDDREGDKNVSEDSDDEKATGNGEFDVMDVRETVEDVADDLVGHPLDGIIEITDDGDGWEVVVEMVERSAIPDTQDILGQYAISLSESGDVSGYRLRERYRRGDSQEW</sequence>
<feature type="compositionally biased region" description="Basic and acidic residues" evidence="1">
    <location>
        <begin position="49"/>
        <end position="62"/>
    </location>
</feature>
<feature type="compositionally biased region" description="Acidic residues" evidence="1">
    <location>
        <begin position="34"/>
        <end position="45"/>
    </location>
</feature>
<dbReference type="eggNOG" id="arCOG04040">
    <property type="taxonomic scope" value="Archaea"/>
</dbReference>
<dbReference type="EMBL" id="FRAN01000001">
    <property type="protein sequence ID" value="SHJ99826.1"/>
    <property type="molecule type" value="Genomic_DNA"/>
</dbReference>
<dbReference type="InterPro" id="IPR054824">
    <property type="entry name" value="GvpO-like_N"/>
</dbReference>
<gene>
    <name evidence="3" type="ORF">SAMN05444342_0221</name>
    <name evidence="2" type="ORF">ZOD2009_19483</name>
</gene>
<protein>
    <submittedName>
        <fullName evidence="2">Gas vesicle synthesis family protein</fullName>
    </submittedName>
    <submittedName>
        <fullName evidence="3">Gas vesicle synthesis protein GvpO</fullName>
    </submittedName>
</protein>
<evidence type="ECO:0000313" key="4">
    <source>
        <dbReference type="Proteomes" id="UP000003751"/>
    </source>
</evidence>
<dbReference type="PATRIC" id="fig|797209.4.peg.3812"/>
<dbReference type="Pfam" id="PF05800">
    <property type="entry name" value="GvpO"/>
    <property type="match status" value="1"/>
</dbReference>
<evidence type="ECO:0000313" key="5">
    <source>
        <dbReference type="Proteomes" id="UP000184203"/>
    </source>
</evidence>
<dbReference type="NCBIfam" id="NF045806">
    <property type="entry name" value="GvpO_arch_Nterm"/>
    <property type="match status" value="1"/>
</dbReference>
<reference evidence="3" key="3">
    <citation type="submission" date="2016-11" db="EMBL/GenBank/DDBJ databases">
        <authorList>
            <person name="Jaros S."/>
            <person name="Januszkiewicz K."/>
            <person name="Wedrychowicz H."/>
        </authorList>
    </citation>
    <scope>NUCLEOTIDE SEQUENCE [LARGE SCALE GENOMIC DNA]</scope>
    <source>
        <strain evidence="3">DX253</strain>
    </source>
</reference>